<reference evidence="1 2" key="1">
    <citation type="journal article" date="2015" name="PLoS ONE">
        <title>Lysis to Kill: Evaluation of the Lytic Abilities, and Genomics of Nine Bacteriophages Infective for Gordonia spp. and Their Potential Use in Activated Sludge Foam Biocontrol.</title>
        <authorList>
            <person name="Dyson Z.A."/>
            <person name="Tucci J."/>
            <person name="Seviour R.J."/>
            <person name="Petrovski S."/>
        </authorList>
    </citation>
    <scope>NUCLEOTIDE SEQUENCE [LARGE SCALE GENOMIC DNA]</scope>
</reference>
<evidence type="ECO:0000313" key="1">
    <source>
        <dbReference type="EMBL" id="AKL88321.1"/>
    </source>
</evidence>
<keyword evidence="2" id="KW-1185">Reference proteome</keyword>
<sequence>MSTQLLSFPFRLDKQGYAVTNDDESDVYCAERLSVLLGTRPGERQMAPAFGVNDPAFEGFTASALSVQVAQYGLPVEITRIRRSYLNDAQENVVVEFNMAQGAVRSN</sequence>
<accession>A0A0K0NKR9</accession>
<dbReference type="OrthoDB" id="15807at10239"/>
<protein>
    <submittedName>
        <fullName evidence="1">Putative lysozyme</fullName>
    </submittedName>
</protein>
<proteinExistence type="predicted"/>
<evidence type="ECO:0000313" key="2">
    <source>
        <dbReference type="Proteomes" id="UP000203886"/>
    </source>
</evidence>
<dbReference type="RefSeq" id="YP_009273522.1">
    <property type="nucleotide sequence ID" value="NC_030906.1"/>
</dbReference>
<name>A0A0K0NKR9_9CAUD</name>
<dbReference type="Proteomes" id="UP000203886">
    <property type="component" value="Segment"/>
</dbReference>
<dbReference type="GeneID" id="28801090"/>
<gene>
    <name evidence="1" type="ORF">GMA6_40</name>
</gene>
<organism evidence="1 2">
    <name type="scientific">Gordonia phage GMA6</name>
    <dbReference type="NCBI Taxonomy" id="1647285"/>
    <lineage>
        <taxon>Viruses</taxon>
        <taxon>Duplodnaviria</taxon>
        <taxon>Heunggongvirae</taxon>
        <taxon>Uroviricota</taxon>
        <taxon>Caudoviricetes</taxon>
        <taxon>Bendigovirus</taxon>
        <taxon>Bendigovirus GMA6</taxon>
    </lineage>
</organism>
<dbReference type="Gene3D" id="3.10.450.40">
    <property type="match status" value="1"/>
</dbReference>
<dbReference type="EMBL" id="KR063280">
    <property type="protein sequence ID" value="AKL88321.1"/>
    <property type="molecule type" value="Genomic_DNA"/>
</dbReference>
<dbReference type="SUPFAM" id="SSF160719">
    <property type="entry name" value="gpW/gp25-like"/>
    <property type="match status" value="1"/>
</dbReference>
<dbReference type="KEGG" id="vg:28801090"/>